<dbReference type="Proteomes" id="UP000501568">
    <property type="component" value="Chromosome"/>
</dbReference>
<evidence type="ECO:0000313" key="2">
    <source>
        <dbReference type="Proteomes" id="UP000501568"/>
    </source>
</evidence>
<sequence length="233" mass="26420">MPIIEKSTVEVLEFNITDMEPTLRSVAFKNCIAEIWRNAEGQIDRTHAPAVFIRHQPGGNIVGTYWFQQGCLHRNDGPAMNVIWDGLAYEQWHRNGELHRVGGPARTVTDIENGSVVISEEWRLEGKLHRENLPSKILRSLDTNMPFSEAWYCAGRLHREAGPAVVFRDKSTGVVLEEEWMFKGLMHRDDGPAQIYRNEDTGRIERQSFFRCGIEVRASVAEAGSAFSSPLPD</sequence>
<reference evidence="1 2" key="1">
    <citation type="submission" date="2020-02" db="EMBL/GenBank/DDBJ databases">
        <authorList>
            <person name="Zheng R.K."/>
            <person name="Sun C.M."/>
        </authorList>
    </citation>
    <scope>NUCLEOTIDE SEQUENCE [LARGE SCALE GENOMIC DNA]</scope>
    <source>
        <strain evidence="2">zrk23</strain>
    </source>
</reference>
<keyword evidence="2" id="KW-1185">Reference proteome</keyword>
<protein>
    <submittedName>
        <fullName evidence="1">Uncharacterized protein</fullName>
    </submittedName>
</protein>
<organism evidence="1 2">
    <name type="scientific">Stakelama tenebrarum</name>
    <dbReference type="NCBI Taxonomy" id="2711215"/>
    <lineage>
        <taxon>Bacteria</taxon>
        <taxon>Pseudomonadati</taxon>
        <taxon>Pseudomonadota</taxon>
        <taxon>Alphaproteobacteria</taxon>
        <taxon>Sphingomonadales</taxon>
        <taxon>Sphingomonadaceae</taxon>
        <taxon>Stakelama</taxon>
    </lineage>
</organism>
<dbReference type="EMBL" id="CP049109">
    <property type="protein sequence ID" value="QIG79937.1"/>
    <property type="molecule type" value="Genomic_DNA"/>
</dbReference>
<dbReference type="AlphaFoldDB" id="A0A6G6Y559"/>
<name>A0A6G6Y559_9SPHN</name>
<dbReference type="RefSeq" id="WP_165326944.1">
    <property type="nucleotide sequence ID" value="NZ_CP049109.1"/>
</dbReference>
<accession>A0A6G6Y559</accession>
<dbReference type="KEGG" id="spzr:G5C33_09215"/>
<gene>
    <name evidence="1" type="ORF">G5C33_09215</name>
</gene>
<proteinExistence type="predicted"/>
<evidence type="ECO:0000313" key="1">
    <source>
        <dbReference type="EMBL" id="QIG79937.1"/>
    </source>
</evidence>